<evidence type="ECO:0000313" key="1">
    <source>
        <dbReference type="EMBL" id="KAF8908537.1"/>
    </source>
</evidence>
<organism evidence="1 2">
    <name type="scientific">Gymnopilus junonius</name>
    <name type="common">Spectacular rustgill mushroom</name>
    <name type="synonym">Gymnopilus spectabilis subsp. junonius</name>
    <dbReference type="NCBI Taxonomy" id="109634"/>
    <lineage>
        <taxon>Eukaryota</taxon>
        <taxon>Fungi</taxon>
        <taxon>Dikarya</taxon>
        <taxon>Basidiomycota</taxon>
        <taxon>Agaricomycotina</taxon>
        <taxon>Agaricomycetes</taxon>
        <taxon>Agaricomycetidae</taxon>
        <taxon>Agaricales</taxon>
        <taxon>Agaricineae</taxon>
        <taxon>Hymenogastraceae</taxon>
        <taxon>Gymnopilus</taxon>
    </lineage>
</organism>
<dbReference type="Proteomes" id="UP000724874">
    <property type="component" value="Unassembled WGS sequence"/>
</dbReference>
<protein>
    <submittedName>
        <fullName evidence="1">Uncharacterized protein</fullName>
    </submittedName>
</protein>
<dbReference type="OrthoDB" id="3265815at2759"/>
<dbReference type="AlphaFoldDB" id="A0A9P5NYU1"/>
<keyword evidence="2" id="KW-1185">Reference proteome</keyword>
<evidence type="ECO:0000313" key="2">
    <source>
        <dbReference type="Proteomes" id="UP000724874"/>
    </source>
</evidence>
<reference evidence="1" key="1">
    <citation type="submission" date="2020-11" db="EMBL/GenBank/DDBJ databases">
        <authorList>
            <consortium name="DOE Joint Genome Institute"/>
            <person name="Ahrendt S."/>
            <person name="Riley R."/>
            <person name="Andreopoulos W."/>
            <person name="LaButti K."/>
            <person name="Pangilinan J."/>
            <person name="Ruiz-duenas F.J."/>
            <person name="Barrasa J.M."/>
            <person name="Sanchez-Garcia M."/>
            <person name="Camarero S."/>
            <person name="Miyauchi S."/>
            <person name="Serrano A."/>
            <person name="Linde D."/>
            <person name="Babiker R."/>
            <person name="Drula E."/>
            <person name="Ayuso-Fernandez I."/>
            <person name="Pacheco R."/>
            <person name="Padilla G."/>
            <person name="Ferreira P."/>
            <person name="Barriuso J."/>
            <person name="Kellner H."/>
            <person name="Castanera R."/>
            <person name="Alfaro M."/>
            <person name="Ramirez L."/>
            <person name="Pisabarro A.G."/>
            <person name="Kuo A."/>
            <person name="Tritt A."/>
            <person name="Lipzen A."/>
            <person name="He G."/>
            <person name="Yan M."/>
            <person name="Ng V."/>
            <person name="Cullen D."/>
            <person name="Martin F."/>
            <person name="Rosso M.-N."/>
            <person name="Henrissat B."/>
            <person name="Hibbett D."/>
            <person name="Martinez A.T."/>
            <person name="Grigoriev I.V."/>
        </authorList>
    </citation>
    <scope>NUCLEOTIDE SEQUENCE</scope>
    <source>
        <strain evidence="1">AH 44721</strain>
    </source>
</reference>
<sequence>MDPNPYQFAYSFEPVVFPEPMSSSPPSIQFQWQTDEYTSYPSSYDYSVVSPSDSSSGTGSSQSLAESQAPIVSFSSSTLTDALALPPVVAEVDDTVSISTIFHPEALPSPDTIFASSDGVIFYERLSAPLSDPKFRTNIVELDAPSLQLNVILHTVYGTSAEAHSPDIETLVEAVDRMQDYGLPPQSLIRSSAPLYELLLSKAPLHPLDVYALAAHHDLLPLAVIVSSHLLSCDLFSITDAMAERITPIYLKRLIAYLVWDSRPDLSVHRIQSTLNPLIEHVTCGMCRQVLNAKVKDVLVRWASVKVPLNLSYHFKSKVEKGTRNFQTLFSDQCSACHYSQE</sequence>
<proteinExistence type="predicted"/>
<gene>
    <name evidence="1" type="ORF">CPB84DRAFT_1766880</name>
</gene>
<accession>A0A9P5NYU1</accession>
<name>A0A9P5NYU1_GYMJU</name>
<dbReference type="EMBL" id="JADNYJ010000011">
    <property type="protein sequence ID" value="KAF8908537.1"/>
    <property type="molecule type" value="Genomic_DNA"/>
</dbReference>
<comment type="caution">
    <text evidence="1">The sequence shown here is derived from an EMBL/GenBank/DDBJ whole genome shotgun (WGS) entry which is preliminary data.</text>
</comment>